<evidence type="ECO:0000313" key="2">
    <source>
        <dbReference type="Proteomes" id="UP000275137"/>
    </source>
</evidence>
<accession>A0A3N0V359</accession>
<keyword evidence="2" id="KW-1185">Reference proteome</keyword>
<gene>
    <name evidence="1" type="ORF">ED236_04180</name>
</gene>
<sequence length="266" mass="30117">MTIDNMSDEQLKNYREEMLRQIPDVGAIGNVSLQKKLKLKDDVYWFVRNKLIEEGKLSKAKGKGGSVTKVSQLVEGAPLDEEAASNADRIAELDLYEPLHNVIKDQWAKDYQLDSLVGEITGKQGARNTGGKWTRPDITVASYKTYPYVPGKHFEIITFEVKPSDSIDVTAVYEALAHRRAATRAYVIIHVPSNKLNLLEVQIEELSSEAKKFGIGVIQVGDPKDYATWDEIVEPTRHEPDPSRLNDFLATQVSQGFREQIIRWFR</sequence>
<dbReference type="RefSeq" id="WP_123236716.1">
    <property type="nucleotide sequence ID" value="NZ_RJVP01000002.1"/>
</dbReference>
<dbReference type="EMBL" id="RJVP01000002">
    <property type="protein sequence ID" value="ROH86908.1"/>
    <property type="molecule type" value="Genomic_DNA"/>
</dbReference>
<reference evidence="1 2" key="1">
    <citation type="submission" date="2018-10" db="EMBL/GenBank/DDBJ databases">
        <authorList>
            <person name="Chen W.-M."/>
        </authorList>
    </citation>
    <scope>NUCLEOTIDE SEQUENCE [LARGE SCALE GENOMIC DNA]</scope>
    <source>
        <strain evidence="1 2">H-5</strain>
    </source>
</reference>
<name>A0A3N0V359_9PROT</name>
<comment type="caution">
    <text evidence="1">The sequence shown here is derived from an EMBL/GenBank/DDBJ whole genome shotgun (WGS) entry which is preliminary data.</text>
</comment>
<organism evidence="1 2">
    <name type="scientific">Pseudomethylobacillus aquaticus</name>
    <dbReference type="NCBI Taxonomy" id="2676064"/>
    <lineage>
        <taxon>Bacteria</taxon>
        <taxon>Pseudomonadati</taxon>
        <taxon>Pseudomonadota</taxon>
        <taxon>Betaproteobacteria</taxon>
        <taxon>Nitrosomonadales</taxon>
        <taxon>Methylophilaceae</taxon>
        <taxon>Pseudomethylobacillus</taxon>
    </lineage>
</organism>
<protein>
    <submittedName>
        <fullName evidence="1">Uncharacterized protein</fullName>
    </submittedName>
</protein>
<evidence type="ECO:0000313" key="1">
    <source>
        <dbReference type="EMBL" id="ROH86908.1"/>
    </source>
</evidence>
<dbReference type="AlphaFoldDB" id="A0A3N0V359"/>
<dbReference type="Proteomes" id="UP000275137">
    <property type="component" value="Unassembled WGS sequence"/>
</dbReference>
<proteinExistence type="predicted"/>